<keyword evidence="1" id="KW-0472">Membrane</keyword>
<name>A0A3L6R3G9_PANMI</name>
<sequence length="220" mass="23840">MGLGVDLEEAARPADYYDIFADPRDDEAPPVWGYRAPGCWSRMSDEDRMNVIIGLPVLIATYLLTALLVGGYVYGQAFNVPSFAVGVAGYGGIDPGRPGRVVSPAFDVVLRMNKTCVDRASVVVAYAGVALGWARAEPWDCEEKRWDKNVVVAARGDGVGLPEHLRGRMASEWRSGALELDVDVEIFDNSGSSRAAGDFPRKVITCKAGEDNKTINDNLK</sequence>
<keyword evidence="3" id="KW-1185">Reference proteome</keyword>
<dbReference type="AlphaFoldDB" id="A0A3L6R3G9"/>
<protein>
    <submittedName>
        <fullName evidence="2">Uncharacterized protein</fullName>
    </submittedName>
</protein>
<accession>A0A3L6R3G9</accession>
<keyword evidence="1" id="KW-1133">Transmembrane helix</keyword>
<organism evidence="2 3">
    <name type="scientific">Panicum miliaceum</name>
    <name type="common">Proso millet</name>
    <name type="synonym">Broomcorn millet</name>
    <dbReference type="NCBI Taxonomy" id="4540"/>
    <lineage>
        <taxon>Eukaryota</taxon>
        <taxon>Viridiplantae</taxon>
        <taxon>Streptophyta</taxon>
        <taxon>Embryophyta</taxon>
        <taxon>Tracheophyta</taxon>
        <taxon>Spermatophyta</taxon>
        <taxon>Magnoliopsida</taxon>
        <taxon>Liliopsida</taxon>
        <taxon>Poales</taxon>
        <taxon>Poaceae</taxon>
        <taxon>PACMAD clade</taxon>
        <taxon>Panicoideae</taxon>
        <taxon>Panicodae</taxon>
        <taxon>Paniceae</taxon>
        <taxon>Panicinae</taxon>
        <taxon>Panicum</taxon>
        <taxon>Panicum sect. Panicum</taxon>
    </lineage>
</organism>
<proteinExistence type="predicted"/>
<feature type="transmembrane region" description="Helical" evidence="1">
    <location>
        <begin position="51"/>
        <end position="74"/>
    </location>
</feature>
<dbReference type="PANTHER" id="PTHR33994">
    <property type="entry name" value="OS04G0515000 PROTEIN"/>
    <property type="match status" value="1"/>
</dbReference>
<dbReference type="Proteomes" id="UP000275267">
    <property type="component" value="Unassembled WGS sequence"/>
</dbReference>
<evidence type="ECO:0000313" key="2">
    <source>
        <dbReference type="EMBL" id="RLM93825.1"/>
    </source>
</evidence>
<comment type="caution">
    <text evidence="2">The sequence shown here is derived from an EMBL/GenBank/DDBJ whole genome shotgun (WGS) entry which is preliminary data.</text>
</comment>
<evidence type="ECO:0000313" key="3">
    <source>
        <dbReference type="Proteomes" id="UP000275267"/>
    </source>
</evidence>
<evidence type="ECO:0000256" key="1">
    <source>
        <dbReference type="SAM" id="Phobius"/>
    </source>
</evidence>
<dbReference type="OrthoDB" id="685418at2759"/>
<dbReference type="EMBL" id="PQIB02000010">
    <property type="protein sequence ID" value="RLM93825.1"/>
    <property type="molecule type" value="Genomic_DNA"/>
</dbReference>
<keyword evidence="1" id="KW-0812">Transmembrane</keyword>
<gene>
    <name evidence="2" type="ORF">C2845_PM08G26950</name>
</gene>
<reference evidence="3" key="1">
    <citation type="journal article" date="2019" name="Nat. Commun.">
        <title>The genome of broomcorn millet.</title>
        <authorList>
            <person name="Zou C."/>
            <person name="Miki D."/>
            <person name="Li D."/>
            <person name="Tang Q."/>
            <person name="Xiao L."/>
            <person name="Rajput S."/>
            <person name="Deng P."/>
            <person name="Jia W."/>
            <person name="Huang R."/>
            <person name="Zhang M."/>
            <person name="Sun Y."/>
            <person name="Hu J."/>
            <person name="Fu X."/>
            <person name="Schnable P.S."/>
            <person name="Li F."/>
            <person name="Zhang H."/>
            <person name="Feng B."/>
            <person name="Zhu X."/>
            <person name="Liu R."/>
            <person name="Schnable J.C."/>
            <person name="Zhu J.-K."/>
            <person name="Zhang H."/>
        </authorList>
    </citation>
    <scope>NUCLEOTIDE SEQUENCE [LARGE SCALE GENOMIC DNA]</scope>
</reference>
<dbReference type="PANTHER" id="PTHR33994:SF27">
    <property type="entry name" value="OS01G0771700 PROTEIN"/>
    <property type="match status" value="1"/>
</dbReference>